<keyword evidence="3" id="KW-1185">Reference proteome</keyword>
<evidence type="ECO:0000313" key="3">
    <source>
        <dbReference type="Proteomes" id="UP000322726"/>
    </source>
</evidence>
<dbReference type="Proteomes" id="UP000322726">
    <property type="component" value="Chromosome"/>
</dbReference>
<dbReference type="KEGG" id="apai:APAC_2526"/>
<sequence>MISSLSKILFLGVFSLSIVGCNIKQSVVPQSDGSYKVSTSVFGGEPKKTNSSDTNNAYKTPHVNQVNNNLQVTKEYMKIANDNEMYITTQKTLEATINSLATQMMRNQKMATSKPVLITSFVRLDQFKKTTEFGRIVSESLINEMSNRGFNVIEYRGQMAVSVNDQGEYFITRKPHKLKSKIPNTYVVVGTYSRQLGKIMLNARVIDNITGKIITSARSTYDHGYVNDCIIFKDCKPARTVKIIEEK</sequence>
<dbReference type="EMBL" id="CP035928">
    <property type="protein sequence ID" value="QEP35578.1"/>
    <property type="molecule type" value="Genomic_DNA"/>
</dbReference>
<dbReference type="InterPro" id="IPR041215">
    <property type="entry name" value="FlgO_dom"/>
</dbReference>
<evidence type="ECO:0000259" key="1">
    <source>
        <dbReference type="Pfam" id="PF17680"/>
    </source>
</evidence>
<feature type="domain" description="FlgO" evidence="1">
    <location>
        <begin position="99"/>
        <end position="221"/>
    </location>
</feature>
<dbReference type="AlphaFoldDB" id="A0A5C2HBH7"/>
<reference evidence="2" key="1">
    <citation type="submission" date="2019-09" db="EMBL/GenBank/DDBJ databases">
        <title>Complete genome sequencing of four Arcobacter species reveals a diverse suite of mobile elements.</title>
        <authorList>
            <person name="Miller W.G."/>
            <person name="Yee E."/>
            <person name="Bono J.L."/>
        </authorList>
    </citation>
    <scope>NUCLEOTIDE SEQUENCE [LARGE SCALE GENOMIC DNA]</scope>
    <source>
        <strain evidence="2">LMG 26638</strain>
    </source>
</reference>
<reference evidence="2" key="2">
    <citation type="submission" date="2019-09" db="EMBL/GenBank/DDBJ databases">
        <title>Taxonomic note: a critical rebuttal of the proposed division of the genus Arcobacter into six genera, emended descriptions of Arcobacter anaerophilus and the genus Arcobacter, and an assessment of genus-level boundaries for Epsilonproteobacteria using in silico genomic comparator tools.</title>
        <authorList>
            <person name="On S.L.W."/>
            <person name="Miller W.G."/>
            <person name="Biggs P."/>
            <person name="Cornelius A."/>
            <person name="Vandamme P."/>
        </authorList>
    </citation>
    <scope>NUCLEOTIDE SEQUENCE [LARGE SCALE GENOMIC DNA]</scope>
    <source>
        <strain evidence="2">LMG 26638</strain>
    </source>
</reference>
<name>A0A5C2HBH7_9BACT</name>
<evidence type="ECO:0000313" key="2">
    <source>
        <dbReference type="EMBL" id="QEP35578.1"/>
    </source>
</evidence>
<dbReference type="PROSITE" id="PS51257">
    <property type="entry name" value="PROKAR_LIPOPROTEIN"/>
    <property type="match status" value="1"/>
</dbReference>
<accession>A0A5C2HBH7</accession>
<dbReference type="RefSeq" id="WP_130234461.1">
    <property type="nucleotide sequence ID" value="NZ_BMEF01000041.1"/>
</dbReference>
<proteinExistence type="predicted"/>
<organism evidence="2 3">
    <name type="scientific">Malaciobacter pacificus</name>
    <dbReference type="NCBI Taxonomy" id="1080223"/>
    <lineage>
        <taxon>Bacteria</taxon>
        <taxon>Pseudomonadati</taxon>
        <taxon>Campylobacterota</taxon>
        <taxon>Epsilonproteobacteria</taxon>
        <taxon>Campylobacterales</taxon>
        <taxon>Arcobacteraceae</taxon>
        <taxon>Malaciobacter</taxon>
    </lineage>
</organism>
<dbReference type="OrthoDB" id="5343176at2"/>
<protein>
    <recommendedName>
        <fullName evidence="1">FlgO domain-containing protein</fullName>
    </recommendedName>
</protein>
<gene>
    <name evidence="2" type="ORF">APAC_2526</name>
</gene>
<dbReference type="Pfam" id="PF17680">
    <property type="entry name" value="FlgO"/>
    <property type="match status" value="1"/>
</dbReference>